<reference evidence="2 3" key="1">
    <citation type="submission" date="2024-10" db="EMBL/GenBank/DDBJ databases">
        <title>The Natural Products Discovery Center: Release of the First 8490 Sequenced Strains for Exploring Actinobacteria Biosynthetic Diversity.</title>
        <authorList>
            <person name="Kalkreuter E."/>
            <person name="Kautsar S.A."/>
            <person name="Yang D."/>
            <person name="Bader C.D."/>
            <person name="Teijaro C.N."/>
            <person name="Fluegel L."/>
            <person name="Davis C.M."/>
            <person name="Simpson J.R."/>
            <person name="Lauterbach L."/>
            <person name="Steele A.D."/>
            <person name="Gui C."/>
            <person name="Meng S."/>
            <person name="Li G."/>
            <person name="Viehrig K."/>
            <person name="Ye F."/>
            <person name="Su P."/>
            <person name="Kiefer A.F."/>
            <person name="Nichols A."/>
            <person name="Cepeda A.J."/>
            <person name="Yan W."/>
            <person name="Fan B."/>
            <person name="Jiang Y."/>
            <person name="Adhikari A."/>
            <person name="Zheng C.-J."/>
            <person name="Schuster L."/>
            <person name="Cowan T.M."/>
            <person name="Smanski M.J."/>
            <person name="Chevrette M.G."/>
            <person name="De Carvalho L.P.S."/>
            <person name="Shen B."/>
        </authorList>
    </citation>
    <scope>NUCLEOTIDE SEQUENCE [LARGE SCALE GENOMIC DNA]</scope>
    <source>
        <strain evidence="2 3">NPDC005497</strain>
    </source>
</reference>
<evidence type="ECO:0000256" key="1">
    <source>
        <dbReference type="SAM" id="MobiDB-lite"/>
    </source>
</evidence>
<evidence type="ECO:0000313" key="2">
    <source>
        <dbReference type="EMBL" id="MFF0009612.1"/>
    </source>
</evidence>
<name>A0ABW6NB14_9ACTN</name>
<organism evidence="2 3">
    <name type="scientific">Streptomyces tibetensis</name>
    <dbReference type="NCBI Taxonomy" id="2382123"/>
    <lineage>
        <taxon>Bacteria</taxon>
        <taxon>Bacillati</taxon>
        <taxon>Actinomycetota</taxon>
        <taxon>Actinomycetes</taxon>
        <taxon>Kitasatosporales</taxon>
        <taxon>Streptomycetaceae</taxon>
        <taxon>Streptomyces</taxon>
    </lineage>
</organism>
<dbReference type="EMBL" id="JBIAJP010000021">
    <property type="protein sequence ID" value="MFF0009612.1"/>
    <property type="molecule type" value="Genomic_DNA"/>
</dbReference>
<feature type="region of interest" description="Disordered" evidence="1">
    <location>
        <begin position="71"/>
        <end position="98"/>
    </location>
</feature>
<protein>
    <submittedName>
        <fullName evidence="2">Uncharacterized protein</fullName>
    </submittedName>
</protein>
<keyword evidence="3" id="KW-1185">Reference proteome</keyword>
<accession>A0ABW6NB14</accession>
<dbReference type="Proteomes" id="UP001601422">
    <property type="component" value="Unassembled WGS sequence"/>
</dbReference>
<dbReference type="RefSeq" id="WP_389835581.1">
    <property type="nucleotide sequence ID" value="NZ_JBIAJP010000021.1"/>
</dbReference>
<gene>
    <name evidence="2" type="ORF">ACFYQT_40160</name>
</gene>
<sequence>MDQQQMAREMLARRAGLQFLRGLNDLARKFPHSDGHALRVTVTVIETGEDMGSVDVDITNASDLGFLASRRDTTLRPKPAPAPAPAGRRHLRSVGGAA</sequence>
<comment type="caution">
    <text evidence="2">The sequence shown here is derived from an EMBL/GenBank/DDBJ whole genome shotgun (WGS) entry which is preliminary data.</text>
</comment>
<evidence type="ECO:0000313" key="3">
    <source>
        <dbReference type="Proteomes" id="UP001601422"/>
    </source>
</evidence>
<proteinExistence type="predicted"/>